<evidence type="ECO:0000313" key="3">
    <source>
        <dbReference type="EMBL" id="CAL1538553.1"/>
    </source>
</evidence>
<dbReference type="InterPro" id="IPR052394">
    <property type="entry name" value="LRR-containing"/>
</dbReference>
<dbReference type="InterPro" id="IPR001611">
    <property type="entry name" value="Leu-rich_rpt"/>
</dbReference>
<feature type="region of interest" description="Disordered" evidence="1">
    <location>
        <begin position="1"/>
        <end position="149"/>
    </location>
</feature>
<feature type="compositionally biased region" description="Acidic residues" evidence="1">
    <location>
        <begin position="1"/>
        <end position="17"/>
    </location>
</feature>
<gene>
    <name evidence="3" type="ORF">GSLYS_00012374001</name>
</gene>
<feature type="domain" description="EF-hand" evidence="2">
    <location>
        <begin position="528"/>
        <end position="563"/>
    </location>
</feature>
<dbReference type="Proteomes" id="UP001497497">
    <property type="component" value="Unassembled WGS sequence"/>
</dbReference>
<dbReference type="PANTHER" id="PTHR24114:SF50">
    <property type="entry name" value="RNI-LIKE PROTEIN"/>
    <property type="match status" value="1"/>
</dbReference>
<accession>A0AAV2HWI6</accession>
<feature type="compositionally biased region" description="Basic and acidic residues" evidence="1">
    <location>
        <begin position="108"/>
        <end position="118"/>
    </location>
</feature>
<dbReference type="Gene3D" id="3.80.10.10">
    <property type="entry name" value="Ribonuclease Inhibitor"/>
    <property type="match status" value="2"/>
</dbReference>
<reference evidence="3 4" key="1">
    <citation type="submission" date="2024-04" db="EMBL/GenBank/DDBJ databases">
        <authorList>
            <consortium name="Genoscope - CEA"/>
            <person name="William W."/>
        </authorList>
    </citation>
    <scope>NUCLEOTIDE SEQUENCE [LARGE SCALE GENOMIC DNA]</scope>
</reference>
<feature type="compositionally biased region" description="Low complexity" evidence="1">
    <location>
        <begin position="58"/>
        <end position="83"/>
    </location>
</feature>
<evidence type="ECO:0000259" key="2">
    <source>
        <dbReference type="PROSITE" id="PS50222"/>
    </source>
</evidence>
<dbReference type="PANTHER" id="PTHR24114">
    <property type="entry name" value="LEUCINE RICH REPEAT FAMILY PROTEIN"/>
    <property type="match status" value="1"/>
</dbReference>
<comment type="caution">
    <text evidence="3">The sequence shown here is derived from an EMBL/GenBank/DDBJ whole genome shotgun (WGS) entry which is preliminary data.</text>
</comment>
<sequence length="604" mass="67583">MDSDMDGTVDNDLSEVEQTEKLEPHEDQDQDKTYTTNDQQEDELHFPSEEKATYVVTSSRPSSQSSRLVVMTSRPSFTRTPSSMKPNTELESEDDASQEGVLITELQEPDHDEEKVSQDELQDVTTTADQDDLELTSPSPPNDVTEESELRRVEVVISEEKPEEYYDTDLENEEEEEDDFVISYYKTVCDELGIAPIDYFLRRIRNPNIRMRYRGLSLEATRAIALALKDSITLERLDLCGNWIGSEGATYMARMLEENDYVTDVTLSENKFGSIGGDVMANMLIINGGLRRLDLSGNEFDDKCAISFAQAIENNNLRELNLSHNKFSDAGAQLLGPAIGTNENMDVLDLSWNHLRENGGMAIAKGLKENVRLKSCNLSWNGLGVRGGLAVVDALSTNQSLQELDISGNRLNLEVATALAKVLTTNDTIRILKMGNNFITSAGALALASAINNTETCELEELDLTDVPVEYEFLRTIEDVKATRPNFIVRHGPIMRAGNTREDISTPAIDVEKIRKEPVVLLKEHIVINDMRLLDILKRYDESNSLSISAEDFISALEELAVPYDRKRLEDSVRTFAATATGKIYFGSFVSEQKNKLQVNESET</sequence>
<evidence type="ECO:0000313" key="4">
    <source>
        <dbReference type="Proteomes" id="UP001497497"/>
    </source>
</evidence>
<keyword evidence="4" id="KW-1185">Reference proteome</keyword>
<name>A0AAV2HWI6_LYMST</name>
<organism evidence="3 4">
    <name type="scientific">Lymnaea stagnalis</name>
    <name type="common">Great pond snail</name>
    <name type="synonym">Helix stagnalis</name>
    <dbReference type="NCBI Taxonomy" id="6523"/>
    <lineage>
        <taxon>Eukaryota</taxon>
        <taxon>Metazoa</taxon>
        <taxon>Spiralia</taxon>
        <taxon>Lophotrochozoa</taxon>
        <taxon>Mollusca</taxon>
        <taxon>Gastropoda</taxon>
        <taxon>Heterobranchia</taxon>
        <taxon>Euthyneura</taxon>
        <taxon>Panpulmonata</taxon>
        <taxon>Hygrophila</taxon>
        <taxon>Lymnaeoidea</taxon>
        <taxon>Lymnaeidae</taxon>
        <taxon>Lymnaea</taxon>
    </lineage>
</organism>
<dbReference type="PROSITE" id="PS50222">
    <property type="entry name" value="EF_HAND_2"/>
    <property type="match status" value="1"/>
</dbReference>
<protein>
    <recommendedName>
        <fullName evidence="2">EF-hand domain-containing protein</fullName>
    </recommendedName>
</protein>
<dbReference type="InterPro" id="IPR002048">
    <property type="entry name" value="EF_hand_dom"/>
</dbReference>
<dbReference type="GO" id="GO:0005509">
    <property type="term" value="F:calcium ion binding"/>
    <property type="evidence" value="ECO:0007669"/>
    <property type="project" value="InterPro"/>
</dbReference>
<dbReference type="AlphaFoldDB" id="A0AAV2HWI6"/>
<dbReference type="InterPro" id="IPR032675">
    <property type="entry name" value="LRR_dom_sf"/>
</dbReference>
<dbReference type="Pfam" id="PF13516">
    <property type="entry name" value="LRR_6"/>
    <property type="match status" value="5"/>
</dbReference>
<evidence type="ECO:0000256" key="1">
    <source>
        <dbReference type="SAM" id="MobiDB-lite"/>
    </source>
</evidence>
<dbReference type="SUPFAM" id="SSF52047">
    <property type="entry name" value="RNI-like"/>
    <property type="match status" value="1"/>
</dbReference>
<dbReference type="SUPFAM" id="SSF47473">
    <property type="entry name" value="EF-hand"/>
    <property type="match status" value="1"/>
</dbReference>
<feature type="compositionally biased region" description="Basic and acidic residues" evidence="1">
    <location>
        <begin position="42"/>
        <end position="52"/>
    </location>
</feature>
<dbReference type="SMART" id="SM00368">
    <property type="entry name" value="LRR_RI"/>
    <property type="match status" value="7"/>
</dbReference>
<dbReference type="InterPro" id="IPR011992">
    <property type="entry name" value="EF-hand-dom_pair"/>
</dbReference>
<proteinExistence type="predicted"/>
<dbReference type="EMBL" id="CAXITT010000303">
    <property type="protein sequence ID" value="CAL1538553.1"/>
    <property type="molecule type" value="Genomic_DNA"/>
</dbReference>
<feature type="compositionally biased region" description="Basic and acidic residues" evidence="1">
    <location>
        <begin position="18"/>
        <end position="32"/>
    </location>
</feature>